<evidence type="ECO:0000259" key="2">
    <source>
        <dbReference type="SMART" id="SM01006"/>
    </source>
</evidence>
<dbReference type="InterPro" id="IPR016181">
    <property type="entry name" value="Acyl_CoA_acyltransferase"/>
</dbReference>
<comment type="caution">
    <text evidence="3">The sequence shown here is derived from an EMBL/GenBank/DDBJ whole genome shotgun (WGS) entry which is preliminary data.</text>
</comment>
<dbReference type="GO" id="GO:0019290">
    <property type="term" value="P:siderophore biosynthetic process"/>
    <property type="evidence" value="ECO:0007669"/>
    <property type="project" value="InterPro"/>
</dbReference>
<protein>
    <submittedName>
        <fullName evidence="3">RimJ/RimL family protein N-acetyltransferase</fullName>
    </submittedName>
</protein>
<dbReference type="Proteomes" id="UP000249638">
    <property type="component" value="Unassembled WGS sequence"/>
</dbReference>
<dbReference type="PANTHER" id="PTHR31438:SF1">
    <property type="entry name" value="LYSINE N-ACYLTRANSFERASE C17G9.06C-RELATED"/>
    <property type="match status" value="1"/>
</dbReference>
<evidence type="ECO:0000313" key="3">
    <source>
        <dbReference type="EMBL" id="PZX34754.1"/>
    </source>
</evidence>
<dbReference type="SMART" id="SM01006">
    <property type="entry name" value="AlcB"/>
    <property type="match status" value="1"/>
</dbReference>
<sequence length="360" mass="40350">MPTTLSLFPRHVSFAADPALRCESRFDGATLTVTQAAAAPVRFALDGDALRLLDTEADAAALAHAAMAALDAAFAHGAPRTLRVQLESRDAEQRLHALGVLVRDASGARGSVAHAGLLWQRPELYLAPSAGPYPLRYVLTDGKRHPQRAPKPHGVVYARHIPWLDRTLTLRAAELERDLPLLHRWMNDPDVAYFWNEEGDEARHRAYLQGLLDDPHMLPLIAAFDDVPFGYFEVYWAKENRIAPFYDAHDHDRGWHVLIGEPAFRGKAFLTAWFPAIQHYQFLDDPRTQRIVGEPRADHVRQIANLDKAGFSKVKEFDFPHKRAMLVMLLRERFFGEHLLLPSLAPSPASPSTAQQGPNP</sequence>
<dbReference type="EMBL" id="QKZN01000001">
    <property type="protein sequence ID" value="PZX34754.1"/>
    <property type="molecule type" value="Genomic_DNA"/>
</dbReference>
<reference evidence="3" key="1">
    <citation type="submission" date="2018-06" db="EMBL/GenBank/DDBJ databases">
        <title>Genomic Encyclopedia of Type Strains, Phase IV (KMG-V): Genome sequencing to study the core and pangenomes of soil and plant-associated prokaryotes.</title>
        <authorList>
            <person name="Whitman W."/>
        </authorList>
    </citation>
    <scope>NUCLEOTIDE SEQUENCE [LARGE SCALE GENOMIC DNA]</scope>
    <source>
        <strain evidence="3">MLR2-44</strain>
    </source>
</reference>
<dbReference type="AlphaFoldDB" id="A0A2W7PER3"/>
<gene>
    <name evidence="3" type="ORF">C7416_1011041</name>
</gene>
<feature type="domain" description="Acyltransferase MbtK/IucB-like conserved" evidence="2">
    <location>
        <begin position="171"/>
        <end position="218"/>
    </location>
</feature>
<accession>A0A2W7PER3</accession>
<organism evidence="3 4">
    <name type="scientific">Cupriavidus phytorum</name>
    <dbReference type="NCBI Taxonomy" id="3024399"/>
    <lineage>
        <taxon>Bacteria</taxon>
        <taxon>Pseudomonadati</taxon>
        <taxon>Pseudomonadota</taxon>
        <taxon>Betaproteobacteria</taxon>
        <taxon>Burkholderiales</taxon>
        <taxon>Burkholderiaceae</taxon>
        <taxon>Cupriavidus</taxon>
    </lineage>
</organism>
<comment type="pathway">
    <text evidence="1">Siderophore biosynthesis.</text>
</comment>
<evidence type="ECO:0000313" key="4">
    <source>
        <dbReference type="Proteomes" id="UP000249638"/>
    </source>
</evidence>
<keyword evidence="4" id="KW-1185">Reference proteome</keyword>
<dbReference type="SUPFAM" id="SSF55729">
    <property type="entry name" value="Acyl-CoA N-acyltransferases (Nat)"/>
    <property type="match status" value="1"/>
</dbReference>
<dbReference type="GO" id="GO:0016410">
    <property type="term" value="F:N-acyltransferase activity"/>
    <property type="evidence" value="ECO:0007669"/>
    <property type="project" value="TreeGrafter"/>
</dbReference>
<evidence type="ECO:0000256" key="1">
    <source>
        <dbReference type="ARBA" id="ARBA00004924"/>
    </source>
</evidence>
<dbReference type="PANTHER" id="PTHR31438">
    <property type="entry name" value="LYSINE N-ACYLTRANSFERASE C17G9.06C-RELATED"/>
    <property type="match status" value="1"/>
</dbReference>
<dbReference type="Pfam" id="PF13523">
    <property type="entry name" value="Acetyltransf_8"/>
    <property type="match status" value="1"/>
</dbReference>
<dbReference type="InterPro" id="IPR019432">
    <property type="entry name" value="Acyltransferase_MbtK/IucB-like"/>
</dbReference>
<dbReference type="Gene3D" id="3.40.630.30">
    <property type="match status" value="1"/>
</dbReference>
<proteinExistence type="predicted"/>
<name>A0A2W7PER3_9BURK</name>